<sequence>MEELDRMAHQDDGSNDSTEETPNVPELSKKSAKATKATKPAKSTKLTKPVRLPRTQGTLRRLSTPAEHVSSPSPAPALTMASTSQTAPIKDEDIDTTINQLNLGKYPDALSSKRRHSSLTLTPFTSPSPLPQPLVSKPKTIKNKGNKVSKCPKTGRRTADSDDDYVGPPQTRKKGKKQRK</sequence>
<evidence type="ECO:0000256" key="1">
    <source>
        <dbReference type="SAM" id="MobiDB-lite"/>
    </source>
</evidence>
<feature type="compositionally biased region" description="Low complexity" evidence="1">
    <location>
        <begin position="34"/>
        <end position="49"/>
    </location>
</feature>
<name>A0A2R6Q5B8_9APHY</name>
<feature type="region of interest" description="Disordered" evidence="1">
    <location>
        <begin position="1"/>
        <end position="95"/>
    </location>
</feature>
<gene>
    <name evidence="2" type="ORF">PHLCEN_2v4072</name>
</gene>
<comment type="caution">
    <text evidence="2">The sequence shown here is derived from an EMBL/GenBank/DDBJ whole genome shotgun (WGS) entry which is preliminary data.</text>
</comment>
<dbReference type="EMBL" id="MLYV02000400">
    <property type="protein sequence ID" value="PSS02206.1"/>
    <property type="molecule type" value="Genomic_DNA"/>
</dbReference>
<proteinExistence type="predicted"/>
<dbReference type="Proteomes" id="UP000186601">
    <property type="component" value="Unassembled WGS sequence"/>
</dbReference>
<evidence type="ECO:0000313" key="2">
    <source>
        <dbReference type="EMBL" id="PSS02206.1"/>
    </source>
</evidence>
<protein>
    <submittedName>
        <fullName evidence="2">Uncharacterized protein</fullName>
    </submittedName>
</protein>
<accession>A0A2R6Q5B8</accession>
<evidence type="ECO:0000313" key="3">
    <source>
        <dbReference type="Proteomes" id="UP000186601"/>
    </source>
</evidence>
<reference evidence="2 3" key="1">
    <citation type="submission" date="2018-02" db="EMBL/GenBank/DDBJ databases">
        <title>Genome sequence of the basidiomycete white-rot fungus Phlebia centrifuga.</title>
        <authorList>
            <person name="Granchi Z."/>
            <person name="Peng M."/>
            <person name="de Vries R.P."/>
            <person name="Hilden K."/>
            <person name="Makela M.R."/>
            <person name="Grigoriev I."/>
            <person name="Riley R."/>
        </authorList>
    </citation>
    <scope>NUCLEOTIDE SEQUENCE [LARGE SCALE GENOMIC DNA]</scope>
    <source>
        <strain evidence="2 3">FBCC195</strain>
    </source>
</reference>
<organism evidence="2 3">
    <name type="scientific">Hermanssonia centrifuga</name>
    <dbReference type="NCBI Taxonomy" id="98765"/>
    <lineage>
        <taxon>Eukaryota</taxon>
        <taxon>Fungi</taxon>
        <taxon>Dikarya</taxon>
        <taxon>Basidiomycota</taxon>
        <taxon>Agaricomycotina</taxon>
        <taxon>Agaricomycetes</taxon>
        <taxon>Polyporales</taxon>
        <taxon>Meruliaceae</taxon>
        <taxon>Hermanssonia</taxon>
    </lineage>
</organism>
<feature type="compositionally biased region" description="Basic residues" evidence="1">
    <location>
        <begin position="171"/>
        <end position="180"/>
    </location>
</feature>
<keyword evidence="3" id="KW-1185">Reference proteome</keyword>
<dbReference type="AlphaFoldDB" id="A0A2R6Q5B8"/>
<feature type="region of interest" description="Disordered" evidence="1">
    <location>
        <begin position="108"/>
        <end position="180"/>
    </location>
</feature>
<feature type="compositionally biased region" description="Basic and acidic residues" evidence="1">
    <location>
        <begin position="1"/>
        <end position="12"/>
    </location>
</feature>